<evidence type="ECO:0000256" key="8">
    <source>
        <dbReference type="SAM" id="MobiDB-lite"/>
    </source>
</evidence>
<evidence type="ECO:0000256" key="2">
    <source>
        <dbReference type="ARBA" id="ARBA00022448"/>
    </source>
</evidence>
<dbReference type="Gene3D" id="1.10.3720.10">
    <property type="entry name" value="MetI-like"/>
    <property type="match status" value="1"/>
</dbReference>
<proteinExistence type="inferred from homology"/>
<name>A0ABU2SBG3_9ACTN</name>
<evidence type="ECO:0000313" key="11">
    <source>
        <dbReference type="Proteomes" id="UP001183615"/>
    </source>
</evidence>
<feature type="domain" description="ABC transmembrane type-1" evidence="9">
    <location>
        <begin position="89"/>
        <end position="265"/>
    </location>
</feature>
<keyword evidence="5 7" id="KW-1133">Transmembrane helix</keyword>
<dbReference type="Proteomes" id="UP001183615">
    <property type="component" value="Unassembled WGS sequence"/>
</dbReference>
<protein>
    <submittedName>
        <fullName evidence="10">ABC transporter permease subunit</fullName>
    </submittedName>
</protein>
<keyword evidence="3" id="KW-1003">Cell membrane</keyword>
<sequence>MTAVLPARLRKPPGRRPAGPPPEPEGNGPRVTWLGRLASGLTAAALGVAAWQVLSLFSDGWMPGAGEVAAATADVLTDSGFYGDAWLSLRRVLTVLAASVLAGLLIGIAAGLSRYAEAFLRPILVIGLAIPDPVYIILTILIMGISETSGVVALVVAITPLVANVVSGAVLARDHSLDEMARTYRLGPAAYARHVLAAQVRPAVVGALRTSFAFSWKLVVLMETMTRPDGVGARIYEAFRFLRPEDMIACALVFTVLMRVIEVLALRRLDRPVPH</sequence>
<dbReference type="InterPro" id="IPR000515">
    <property type="entry name" value="MetI-like"/>
</dbReference>
<evidence type="ECO:0000256" key="4">
    <source>
        <dbReference type="ARBA" id="ARBA00022692"/>
    </source>
</evidence>
<evidence type="ECO:0000259" key="9">
    <source>
        <dbReference type="PROSITE" id="PS50928"/>
    </source>
</evidence>
<reference evidence="11" key="1">
    <citation type="submission" date="2023-07" db="EMBL/GenBank/DDBJ databases">
        <title>30 novel species of actinomycetes from the DSMZ collection.</title>
        <authorList>
            <person name="Nouioui I."/>
        </authorList>
    </citation>
    <scope>NUCLEOTIDE SEQUENCE [LARGE SCALE GENOMIC DNA]</scope>
    <source>
        <strain evidence="11">DSM 41886</strain>
    </source>
</reference>
<evidence type="ECO:0000256" key="3">
    <source>
        <dbReference type="ARBA" id="ARBA00022475"/>
    </source>
</evidence>
<gene>
    <name evidence="10" type="ORF">RM779_21650</name>
</gene>
<evidence type="ECO:0000256" key="7">
    <source>
        <dbReference type="RuleBase" id="RU363032"/>
    </source>
</evidence>
<feature type="transmembrane region" description="Helical" evidence="7">
    <location>
        <begin position="151"/>
        <end position="172"/>
    </location>
</feature>
<dbReference type="PANTHER" id="PTHR30151:SF38">
    <property type="entry name" value="ALIPHATIC SULFONATES TRANSPORT PERMEASE PROTEIN SSUC-RELATED"/>
    <property type="match status" value="1"/>
</dbReference>
<feature type="transmembrane region" description="Helical" evidence="7">
    <location>
        <begin position="124"/>
        <end position="145"/>
    </location>
</feature>
<feature type="transmembrane region" description="Helical" evidence="7">
    <location>
        <begin position="33"/>
        <end position="54"/>
    </location>
</feature>
<evidence type="ECO:0000313" key="10">
    <source>
        <dbReference type="EMBL" id="MDT0445184.1"/>
    </source>
</evidence>
<accession>A0ABU2SBG3</accession>
<dbReference type="PANTHER" id="PTHR30151">
    <property type="entry name" value="ALKANE SULFONATE ABC TRANSPORTER-RELATED, MEMBRANE SUBUNIT"/>
    <property type="match status" value="1"/>
</dbReference>
<dbReference type="InterPro" id="IPR035906">
    <property type="entry name" value="MetI-like_sf"/>
</dbReference>
<keyword evidence="6 7" id="KW-0472">Membrane</keyword>
<comment type="caution">
    <text evidence="10">The sequence shown here is derived from an EMBL/GenBank/DDBJ whole genome shotgun (WGS) entry which is preliminary data.</text>
</comment>
<comment type="similarity">
    <text evidence="7">Belongs to the binding-protein-dependent transport system permease family.</text>
</comment>
<keyword evidence="4 7" id="KW-0812">Transmembrane</keyword>
<keyword evidence="11" id="KW-1185">Reference proteome</keyword>
<keyword evidence="2 7" id="KW-0813">Transport</keyword>
<evidence type="ECO:0000256" key="1">
    <source>
        <dbReference type="ARBA" id="ARBA00004651"/>
    </source>
</evidence>
<dbReference type="RefSeq" id="WP_311619396.1">
    <property type="nucleotide sequence ID" value="NZ_JAVREV010000012.1"/>
</dbReference>
<organism evidence="10 11">
    <name type="scientific">Streptomyces johnsoniae</name>
    <dbReference type="NCBI Taxonomy" id="3075532"/>
    <lineage>
        <taxon>Bacteria</taxon>
        <taxon>Bacillati</taxon>
        <taxon>Actinomycetota</taxon>
        <taxon>Actinomycetes</taxon>
        <taxon>Kitasatosporales</taxon>
        <taxon>Streptomycetaceae</taxon>
        <taxon>Streptomyces</taxon>
    </lineage>
</organism>
<dbReference type="Pfam" id="PF00528">
    <property type="entry name" value="BPD_transp_1"/>
    <property type="match status" value="1"/>
</dbReference>
<comment type="subcellular location">
    <subcellularLocation>
        <location evidence="1 7">Cell membrane</location>
        <topology evidence="1 7">Multi-pass membrane protein</topology>
    </subcellularLocation>
</comment>
<feature type="region of interest" description="Disordered" evidence="8">
    <location>
        <begin position="1"/>
        <end position="29"/>
    </location>
</feature>
<evidence type="ECO:0000256" key="6">
    <source>
        <dbReference type="ARBA" id="ARBA00023136"/>
    </source>
</evidence>
<dbReference type="SUPFAM" id="SSF161098">
    <property type="entry name" value="MetI-like"/>
    <property type="match status" value="1"/>
</dbReference>
<feature type="transmembrane region" description="Helical" evidence="7">
    <location>
        <begin position="92"/>
        <end position="112"/>
    </location>
</feature>
<evidence type="ECO:0000256" key="5">
    <source>
        <dbReference type="ARBA" id="ARBA00022989"/>
    </source>
</evidence>
<dbReference type="EMBL" id="JAVREV010000012">
    <property type="protein sequence ID" value="MDT0445184.1"/>
    <property type="molecule type" value="Genomic_DNA"/>
</dbReference>
<dbReference type="PROSITE" id="PS50928">
    <property type="entry name" value="ABC_TM1"/>
    <property type="match status" value="1"/>
</dbReference>